<sequence length="277" mass="31129">MKNRWRKVLYENHDKPDNYIDETFLDDLKKNLYVRKYDLWTVIRESGVVTQQISCVCIFVLLFIYMKEDKISPQMLVAISLATTFVGYLFFCWLSASELRRSAWADLKSAGAFLTLSFGLSPILMTLTSTISTDTVYAMTVAMLLTNLLFHDYGANAAIVSQSLSLNAAIFSAVCLASRLPTRWHAFATLALALQIFALWPSLRICLKQKHWLNQCLTTLLLTVLSVVGMATISFTGAVLLALLHLFISFGCSTWLIALQPLKNNIHGPWDEAVISN</sequence>
<reference evidence="9 11" key="2">
    <citation type="journal article" date="2013" name="Nature">
        <title>Insights into bilaterian evolution from three spiralian genomes.</title>
        <authorList>
            <person name="Simakov O."/>
            <person name="Marletaz F."/>
            <person name="Cho S.J."/>
            <person name="Edsinger-Gonzales E."/>
            <person name="Havlak P."/>
            <person name="Hellsten U."/>
            <person name="Kuo D.H."/>
            <person name="Larsson T."/>
            <person name="Lv J."/>
            <person name="Arendt D."/>
            <person name="Savage R."/>
            <person name="Osoegawa K."/>
            <person name="de Jong P."/>
            <person name="Grimwood J."/>
            <person name="Chapman J.A."/>
            <person name="Shapiro H."/>
            <person name="Aerts A."/>
            <person name="Otillar R.P."/>
            <person name="Terry A.Y."/>
            <person name="Boore J.L."/>
            <person name="Grigoriev I.V."/>
            <person name="Lindberg D.R."/>
            <person name="Seaver E.C."/>
            <person name="Weisblat D.A."/>
            <person name="Putnam N.H."/>
            <person name="Rokhsar D.S."/>
        </authorList>
    </citation>
    <scope>NUCLEOTIDE SEQUENCE</scope>
    <source>
        <strain evidence="9 11">I ESC-2004</strain>
    </source>
</reference>
<reference evidence="11" key="1">
    <citation type="submission" date="2012-12" db="EMBL/GenBank/DDBJ databases">
        <authorList>
            <person name="Hellsten U."/>
            <person name="Grimwood J."/>
            <person name="Chapman J.A."/>
            <person name="Shapiro H."/>
            <person name="Aerts A."/>
            <person name="Otillar R.P."/>
            <person name="Terry A.Y."/>
            <person name="Boore J.L."/>
            <person name="Simakov O."/>
            <person name="Marletaz F."/>
            <person name="Cho S.-J."/>
            <person name="Edsinger-Gonzales E."/>
            <person name="Havlak P."/>
            <person name="Kuo D.-H."/>
            <person name="Larsson T."/>
            <person name="Lv J."/>
            <person name="Arendt D."/>
            <person name="Savage R."/>
            <person name="Osoegawa K."/>
            <person name="de Jong P."/>
            <person name="Lindberg D.R."/>
            <person name="Seaver E.C."/>
            <person name="Weisblat D.A."/>
            <person name="Putnam N.H."/>
            <person name="Grigoriev I.V."/>
            <person name="Rokhsar D.S."/>
        </authorList>
    </citation>
    <scope>NUCLEOTIDE SEQUENCE</scope>
    <source>
        <strain evidence="11">I ESC-2004</strain>
    </source>
</reference>
<keyword evidence="6 8" id="KW-1133">Transmembrane helix</keyword>
<evidence type="ECO:0000313" key="9">
    <source>
        <dbReference type="EMBL" id="ELU06667.1"/>
    </source>
</evidence>
<evidence type="ECO:0000313" key="11">
    <source>
        <dbReference type="Proteomes" id="UP000014760"/>
    </source>
</evidence>
<keyword evidence="4" id="KW-0337">GPI-anchor biosynthesis</keyword>
<evidence type="ECO:0000256" key="5">
    <source>
        <dbReference type="ARBA" id="ARBA00022692"/>
    </source>
</evidence>
<dbReference type="OrthoDB" id="196709at2759"/>
<dbReference type="PANTHER" id="PTHR12982:SF0">
    <property type="entry name" value="PHOSPHATIDYLINOSITOL N-ACETYLGLUCOSAMINYLTRANSFERASE SUBUNIT C"/>
    <property type="match status" value="1"/>
</dbReference>
<evidence type="ECO:0000256" key="2">
    <source>
        <dbReference type="ARBA" id="ARBA00004687"/>
    </source>
</evidence>
<dbReference type="HOGENOM" id="CLU_024002_2_0_1"/>
<evidence type="ECO:0000256" key="6">
    <source>
        <dbReference type="ARBA" id="ARBA00022989"/>
    </source>
</evidence>
<dbReference type="AlphaFoldDB" id="R7URY0"/>
<feature type="transmembrane region" description="Helical" evidence="8">
    <location>
        <begin position="239"/>
        <end position="259"/>
    </location>
</feature>
<comment type="similarity">
    <text evidence="3">Belongs to the PIGC family.</text>
</comment>
<dbReference type="GO" id="GO:0000506">
    <property type="term" value="C:glycosylphosphatidylinositol-N-acetylglucosaminyltransferase (GPI-GnT) complex"/>
    <property type="evidence" value="ECO:0007669"/>
    <property type="project" value="TreeGrafter"/>
</dbReference>
<accession>R7URY0</accession>
<dbReference type="EMBL" id="AMQN01001210">
    <property type="status" value="NOT_ANNOTATED_CDS"/>
    <property type="molecule type" value="Genomic_DNA"/>
</dbReference>
<reference evidence="10" key="3">
    <citation type="submission" date="2015-06" db="UniProtKB">
        <authorList>
            <consortium name="EnsemblMetazoa"/>
        </authorList>
    </citation>
    <scope>IDENTIFICATION</scope>
</reference>
<dbReference type="InterPro" id="IPR009450">
    <property type="entry name" value="Plno_GlcNAc_GPI2"/>
</dbReference>
<evidence type="ECO:0000256" key="4">
    <source>
        <dbReference type="ARBA" id="ARBA00022502"/>
    </source>
</evidence>
<dbReference type="PANTHER" id="PTHR12982">
    <property type="entry name" value="PHOSPHATIDYLINOSITOL GLYCAN, CLASS C"/>
    <property type="match status" value="1"/>
</dbReference>
<keyword evidence="5 8" id="KW-0812">Transmembrane</keyword>
<protein>
    <recommendedName>
        <fullName evidence="12">Phosphatidylinositol N-acetylglucosaminyltransferase subunit C</fullName>
    </recommendedName>
</protein>
<dbReference type="STRING" id="283909.R7URY0"/>
<dbReference type="FunCoup" id="R7URY0">
    <property type="interactions" value="1434"/>
</dbReference>
<dbReference type="Pfam" id="PF06432">
    <property type="entry name" value="GPI2"/>
    <property type="match status" value="1"/>
</dbReference>
<dbReference type="EMBL" id="KB300511">
    <property type="protein sequence ID" value="ELU06667.1"/>
    <property type="molecule type" value="Genomic_DNA"/>
</dbReference>
<evidence type="ECO:0008006" key="12">
    <source>
        <dbReference type="Google" id="ProtNLM"/>
    </source>
</evidence>
<keyword evidence="11" id="KW-1185">Reference proteome</keyword>
<feature type="transmembrane region" description="Helical" evidence="8">
    <location>
        <begin position="212"/>
        <end position="233"/>
    </location>
</feature>
<comment type="subcellular location">
    <subcellularLocation>
        <location evidence="1">Membrane</location>
        <topology evidence="1">Multi-pass membrane protein</topology>
    </subcellularLocation>
</comment>
<dbReference type="Proteomes" id="UP000014760">
    <property type="component" value="Unassembled WGS sequence"/>
</dbReference>
<evidence type="ECO:0000256" key="3">
    <source>
        <dbReference type="ARBA" id="ARBA00008321"/>
    </source>
</evidence>
<dbReference type="PIRSF" id="PIRSF016104">
    <property type="entry name" value="GPI2"/>
    <property type="match status" value="1"/>
</dbReference>
<evidence type="ECO:0000256" key="8">
    <source>
        <dbReference type="SAM" id="Phobius"/>
    </source>
</evidence>
<dbReference type="UniPathway" id="UPA00196"/>
<dbReference type="OMA" id="STSYHAF"/>
<evidence type="ECO:0000256" key="7">
    <source>
        <dbReference type="ARBA" id="ARBA00023136"/>
    </source>
</evidence>
<dbReference type="EnsemblMetazoa" id="CapteT18114">
    <property type="protein sequence ID" value="CapteP18114"/>
    <property type="gene ID" value="CapteG18114"/>
</dbReference>
<feature type="transmembrane region" description="Helical" evidence="8">
    <location>
        <begin position="184"/>
        <end position="200"/>
    </location>
</feature>
<feature type="transmembrane region" description="Helical" evidence="8">
    <location>
        <begin position="107"/>
        <end position="125"/>
    </location>
</feature>
<proteinExistence type="inferred from homology"/>
<name>R7URY0_CAPTE</name>
<dbReference type="GO" id="GO:0006506">
    <property type="term" value="P:GPI anchor biosynthetic process"/>
    <property type="evidence" value="ECO:0007669"/>
    <property type="project" value="UniProtKB-UniPathway"/>
</dbReference>
<gene>
    <name evidence="9" type="ORF">CAPTEDRAFT_18114</name>
</gene>
<feature type="transmembrane region" description="Helical" evidence="8">
    <location>
        <begin position="46"/>
        <end position="65"/>
    </location>
</feature>
<organism evidence="9">
    <name type="scientific">Capitella teleta</name>
    <name type="common">Polychaete worm</name>
    <dbReference type="NCBI Taxonomy" id="283909"/>
    <lineage>
        <taxon>Eukaryota</taxon>
        <taxon>Metazoa</taxon>
        <taxon>Spiralia</taxon>
        <taxon>Lophotrochozoa</taxon>
        <taxon>Annelida</taxon>
        <taxon>Polychaeta</taxon>
        <taxon>Sedentaria</taxon>
        <taxon>Scolecida</taxon>
        <taxon>Capitellidae</taxon>
        <taxon>Capitella</taxon>
    </lineage>
</organism>
<keyword evidence="7 8" id="KW-0472">Membrane</keyword>
<comment type="pathway">
    <text evidence="2">Glycolipid biosynthesis; glycosylphosphatidylinositol-anchor biosynthesis.</text>
</comment>
<evidence type="ECO:0000313" key="10">
    <source>
        <dbReference type="EnsemblMetazoa" id="CapteP18114"/>
    </source>
</evidence>
<evidence type="ECO:0000256" key="1">
    <source>
        <dbReference type="ARBA" id="ARBA00004141"/>
    </source>
</evidence>
<feature type="non-terminal residue" evidence="9">
    <location>
        <position position="1"/>
    </location>
</feature>
<feature type="transmembrane region" description="Helical" evidence="8">
    <location>
        <begin position="71"/>
        <end position="95"/>
    </location>
</feature>